<evidence type="ECO:0000313" key="1">
    <source>
        <dbReference type="EMBL" id="KRY05396.1"/>
    </source>
</evidence>
<name>A0A0V0YYN5_9BILA</name>
<proteinExistence type="predicted"/>
<sequence>MRKESGVYPAQRLLQDSGKCPRVREQVFPPRLSDAHFFGLNRKNPFTKLKLTIVACYTYFADLFAQGLDLSGLSSNLHNVLVGVPEAMHYDVSVRHRNVIANIALNSMQIFALSQFAGYRPPANTTANMGVHNSEGISVICRQEIRITIAAPIMPLDAVAIVDSDKVSAIFPS</sequence>
<comment type="caution">
    <text evidence="1">The sequence shown here is derived from an EMBL/GenBank/DDBJ whole genome shotgun (WGS) entry which is preliminary data.</text>
</comment>
<gene>
    <name evidence="1" type="ORF">T12_14316</name>
</gene>
<reference evidence="1 2" key="1">
    <citation type="submission" date="2015-01" db="EMBL/GenBank/DDBJ databases">
        <title>Evolution of Trichinella species and genotypes.</title>
        <authorList>
            <person name="Korhonen P.K."/>
            <person name="Edoardo P."/>
            <person name="Giuseppe L.R."/>
            <person name="Gasser R.B."/>
        </authorList>
    </citation>
    <scope>NUCLEOTIDE SEQUENCE [LARGE SCALE GENOMIC DNA]</scope>
    <source>
        <strain evidence="1">ISS2496</strain>
    </source>
</reference>
<dbReference type="AlphaFoldDB" id="A0A0V0YYN5"/>
<keyword evidence="2" id="KW-1185">Reference proteome</keyword>
<organism evidence="1 2">
    <name type="scientific">Trichinella patagoniensis</name>
    <dbReference type="NCBI Taxonomy" id="990121"/>
    <lineage>
        <taxon>Eukaryota</taxon>
        <taxon>Metazoa</taxon>
        <taxon>Ecdysozoa</taxon>
        <taxon>Nematoda</taxon>
        <taxon>Enoplea</taxon>
        <taxon>Dorylaimia</taxon>
        <taxon>Trichinellida</taxon>
        <taxon>Trichinellidae</taxon>
        <taxon>Trichinella</taxon>
    </lineage>
</organism>
<accession>A0A0V0YYN5</accession>
<evidence type="ECO:0000313" key="2">
    <source>
        <dbReference type="Proteomes" id="UP000054783"/>
    </source>
</evidence>
<dbReference type="EMBL" id="JYDQ01001339">
    <property type="protein sequence ID" value="KRY05396.1"/>
    <property type="molecule type" value="Genomic_DNA"/>
</dbReference>
<protein>
    <submittedName>
        <fullName evidence="1">Uncharacterized protein</fullName>
    </submittedName>
</protein>
<dbReference type="Proteomes" id="UP000054783">
    <property type="component" value="Unassembled WGS sequence"/>
</dbReference>
<dbReference type="OrthoDB" id="5931946at2759"/>